<dbReference type="EMBL" id="JABANU010000007">
    <property type="protein sequence ID" value="MBI5974772.1"/>
    <property type="molecule type" value="Genomic_DNA"/>
</dbReference>
<keyword evidence="1" id="KW-0472">Membrane</keyword>
<proteinExistence type="predicted"/>
<name>A0ABS0T7W9_9STAP</name>
<comment type="caution">
    <text evidence="2">The sequence shown here is derived from an EMBL/GenBank/DDBJ whole genome shotgun (WGS) entry which is preliminary data.</text>
</comment>
<evidence type="ECO:0000256" key="1">
    <source>
        <dbReference type="SAM" id="Phobius"/>
    </source>
</evidence>
<sequence length="183" mass="20817">MDKITYLNELEQRLHKLPASRVDEIMSLYEQYFFEAEKKGKSAKEIVQTLDSPKKVAKQNYATYAVKKAQHKPDIPHILRALFATIGMSIITLIFVLIPLLFTLLFITIGVLISVGMVLAPIIILVSTAWVGFQYFSLSNLLFGLSYFGLGVTFLVIIAKLLLAIRYLVIRYLTWNINLFKKG</sequence>
<keyword evidence="1" id="KW-1133">Transmembrane helix</keyword>
<organism evidence="2 3">
    <name type="scientific">Staphylococcus canis</name>
    <dbReference type="NCBI Taxonomy" id="2724942"/>
    <lineage>
        <taxon>Bacteria</taxon>
        <taxon>Bacillati</taxon>
        <taxon>Bacillota</taxon>
        <taxon>Bacilli</taxon>
        <taxon>Bacillales</taxon>
        <taxon>Staphylococcaceae</taxon>
        <taxon>Staphylococcus</taxon>
    </lineage>
</organism>
<keyword evidence="3" id="KW-1185">Reference proteome</keyword>
<gene>
    <name evidence="2" type="ORF">HHH54_04045</name>
</gene>
<keyword evidence="1" id="KW-0812">Transmembrane</keyword>
<evidence type="ECO:0000313" key="2">
    <source>
        <dbReference type="EMBL" id="MBI5974772.1"/>
    </source>
</evidence>
<evidence type="ECO:0000313" key="3">
    <source>
        <dbReference type="Proteomes" id="UP000751852"/>
    </source>
</evidence>
<dbReference type="Pfam" id="PF22564">
    <property type="entry name" value="HAAS"/>
    <property type="match status" value="1"/>
</dbReference>
<protein>
    <submittedName>
        <fullName evidence="2">DUF1700 domain-containing protein</fullName>
    </submittedName>
</protein>
<dbReference type="Proteomes" id="UP000751852">
    <property type="component" value="Unassembled WGS sequence"/>
</dbReference>
<reference evidence="2 3" key="1">
    <citation type="submission" date="2020-04" db="EMBL/GenBank/DDBJ databases">
        <title>Staphylococcus species from domestic dog.</title>
        <authorList>
            <person name="Paterson G.K."/>
        </authorList>
    </citation>
    <scope>NUCLEOTIDE SEQUENCE [LARGE SCALE GENOMIC DNA]</scope>
    <source>
        <strain evidence="2 3">H16/1A</strain>
    </source>
</reference>
<accession>A0ABS0T7W9</accession>
<feature type="transmembrane region" description="Helical" evidence="1">
    <location>
        <begin position="78"/>
        <end position="98"/>
    </location>
</feature>
<feature type="transmembrane region" description="Helical" evidence="1">
    <location>
        <begin position="104"/>
        <end position="133"/>
    </location>
</feature>
<feature type="transmembrane region" description="Helical" evidence="1">
    <location>
        <begin position="145"/>
        <end position="169"/>
    </location>
</feature>
<dbReference type="RefSeq" id="WP_198617556.1">
    <property type="nucleotide sequence ID" value="NZ_JABANU010000007.1"/>
</dbReference>